<evidence type="ECO:0000313" key="2">
    <source>
        <dbReference type="EMBL" id="KAB5514024.1"/>
    </source>
</evidence>
<feature type="transmembrane region" description="Helical" evidence="1">
    <location>
        <begin position="78"/>
        <end position="104"/>
    </location>
</feature>
<evidence type="ECO:0000313" key="3">
    <source>
        <dbReference type="Proteomes" id="UP000326939"/>
    </source>
</evidence>
<keyword evidence="3" id="KW-1185">Reference proteome</keyword>
<dbReference type="AlphaFoldDB" id="A0A5N5J878"/>
<reference evidence="3" key="1">
    <citation type="journal article" date="2019" name="Gigascience">
        <title>De novo genome assembly of the endangered Acer yangbiense, a plant species with extremely small populations endemic to Yunnan Province, China.</title>
        <authorList>
            <person name="Yang J."/>
            <person name="Wariss H.M."/>
            <person name="Tao L."/>
            <person name="Zhang R."/>
            <person name="Yun Q."/>
            <person name="Hollingsworth P."/>
            <person name="Dao Z."/>
            <person name="Luo G."/>
            <person name="Guo H."/>
            <person name="Ma Y."/>
            <person name="Sun W."/>
        </authorList>
    </citation>
    <scope>NUCLEOTIDE SEQUENCE [LARGE SCALE GENOMIC DNA]</scope>
    <source>
        <strain evidence="3">cv. br00</strain>
    </source>
</reference>
<dbReference type="PROSITE" id="PS51257">
    <property type="entry name" value="PROKAR_LIPOPROTEIN"/>
    <property type="match status" value="1"/>
</dbReference>
<organism evidence="2 3">
    <name type="scientific">Salix brachista</name>
    <dbReference type="NCBI Taxonomy" id="2182728"/>
    <lineage>
        <taxon>Eukaryota</taxon>
        <taxon>Viridiplantae</taxon>
        <taxon>Streptophyta</taxon>
        <taxon>Embryophyta</taxon>
        <taxon>Tracheophyta</taxon>
        <taxon>Spermatophyta</taxon>
        <taxon>Magnoliopsida</taxon>
        <taxon>eudicotyledons</taxon>
        <taxon>Gunneridae</taxon>
        <taxon>Pentapetalae</taxon>
        <taxon>rosids</taxon>
        <taxon>fabids</taxon>
        <taxon>Malpighiales</taxon>
        <taxon>Salicaceae</taxon>
        <taxon>Saliceae</taxon>
        <taxon>Salix</taxon>
    </lineage>
</organism>
<proteinExistence type="predicted"/>
<keyword evidence="1" id="KW-1133">Transmembrane helix</keyword>
<dbReference type="EMBL" id="VDCV01000018">
    <property type="protein sequence ID" value="KAB5514024.1"/>
    <property type="molecule type" value="Genomic_DNA"/>
</dbReference>
<keyword evidence="1" id="KW-0472">Membrane</keyword>
<comment type="caution">
    <text evidence="2">The sequence shown here is derived from an EMBL/GenBank/DDBJ whole genome shotgun (WGS) entry which is preliminary data.</text>
</comment>
<sequence length="110" mass="12415">MDMIAMKPCTFFSSTTSCIFAAVIWETKSRDSLVTDMKFRWVNLFAQGCQLVLCTCILHDLKEVAKSSVSGTMPSCLLLWNFLTIIFSSCNEALGTFFLSTLYISIFRLI</sequence>
<keyword evidence="1" id="KW-0812">Transmembrane</keyword>
<dbReference type="Proteomes" id="UP000326939">
    <property type="component" value="Chromosome 18"/>
</dbReference>
<gene>
    <name evidence="2" type="ORF">DKX38_027930</name>
</gene>
<name>A0A5N5J878_9ROSI</name>
<protein>
    <submittedName>
        <fullName evidence="2">Uncharacterized protein</fullName>
    </submittedName>
</protein>
<accession>A0A5N5J878</accession>
<evidence type="ECO:0000256" key="1">
    <source>
        <dbReference type="SAM" id="Phobius"/>
    </source>
</evidence>